<dbReference type="PANTHER" id="PTHR34145:SF57">
    <property type="entry name" value="F-BOX DOMAIN-CONTAINING PROTEIN"/>
    <property type="match status" value="1"/>
</dbReference>
<dbReference type="InterPro" id="IPR032675">
    <property type="entry name" value="LRR_dom_sf"/>
</dbReference>
<dbReference type="EMBL" id="PQIB02000004">
    <property type="protein sequence ID" value="RLN25565.1"/>
    <property type="molecule type" value="Genomic_DNA"/>
</dbReference>
<dbReference type="PANTHER" id="PTHR34145">
    <property type="entry name" value="OS02G0105600 PROTEIN"/>
    <property type="match status" value="1"/>
</dbReference>
<dbReference type="OrthoDB" id="685770at2759"/>
<dbReference type="InterPro" id="IPR053772">
    <property type="entry name" value="At1g61320/At1g61330-like"/>
</dbReference>
<comment type="caution">
    <text evidence="2">The sequence shown here is derived from an EMBL/GenBank/DDBJ whole genome shotgun (WGS) entry which is preliminary data.</text>
</comment>
<keyword evidence="3" id="KW-1185">Reference proteome</keyword>
<dbReference type="Gene3D" id="3.80.10.10">
    <property type="entry name" value="Ribonuclease Inhibitor"/>
    <property type="match status" value="1"/>
</dbReference>
<dbReference type="AlphaFoldDB" id="A0A3L6SU79"/>
<protein>
    <recommendedName>
        <fullName evidence="1">At1g61320/AtMIF1 LRR domain-containing protein</fullName>
    </recommendedName>
</protein>
<feature type="domain" description="At1g61320/AtMIF1 LRR" evidence="1">
    <location>
        <begin position="4"/>
        <end position="142"/>
    </location>
</feature>
<sequence>MALEFALTSLPNLLPSVQNLILHSFLSLEIPLIQGSSSKFSQLKYLQLSFFMLPEDLNNLLCLVSFLSAAPFIEKLEINFTIYALSHCSELIQRLPQCTHSYMKELSITGFAGCTGQVEFLVYIVENSPYLEVLTIDRADHQIGSDEEYERRIRFKALDIARIHLDGRVSQNTKIVMM</sequence>
<dbReference type="STRING" id="4540.A0A3L6SU79"/>
<evidence type="ECO:0000313" key="2">
    <source>
        <dbReference type="EMBL" id="RLN25565.1"/>
    </source>
</evidence>
<evidence type="ECO:0000313" key="3">
    <source>
        <dbReference type="Proteomes" id="UP000275267"/>
    </source>
</evidence>
<name>A0A3L6SU79_PANMI</name>
<dbReference type="Proteomes" id="UP000275267">
    <property type="component" value="Unassembled WGS sequence"/>
</dbReference>
<accession>A0A3L6SU79</accession>
<reference evidence="3" key="1">
    <citation type="journal article" date="2019" name="Nat. Commun.">
        <title>The genome of broomcorn millet.</title>
        <authorList>
            <person name="Zou C."/>
            <person name="Miki D."/>
            <person name="Li D."/>
            <person name="Tang Q."/>
            <person name="Xiao L."/>
            <person name="Rajput S."/>
            <person name="Deng P."/>
            <person name="Jia W."/>
            <person name="Huang R."/>
            <person name="Zhang M."/>
            <person name="Sun Y."/>
            <person name="Hu J."/>
            <person name="Fu X."/>
            <person name="Schnable P.S."/>
            <person name="Li F."/>
            <person name="Zhang H."/>
            <person name="Feng B."/>
            <person name="Zhu X."/>
            <person name="Liu R."/>
            <person name="Schnable J.C."/>
            <person name="Zhu J.-K."/>
            <person name="Zhang H."/>
        </authorList>
    </citation>
    <scope>NUCLEOTIDE SEQUENCE [LARGE SCALE GENOMIC DNA]</scope>
</reference>
<gene>
    <name evidence="2" type="ORF">C2845_PM07G34610</name>
</gene>
<dbReference type="Pfam" id="PF23622">
    <property type="entry name" value="LRR_At1g61320_AtMIF1"/>
    <property type="match status" value="1"/>
</dbReference>
<dbReference type="InterPro" id="IPR055357">
    <property type="entry name" value="LRR_At1g61320_AtMIF1"/>
</dbReference>
<organism evidence="2 3">
    <name type="scientific">Panicum miliaceum</name>
    <name type="common">Proso millet</name>
    <name type="synonym">Broomcorn millet</name>
    <dbReference type="NCBI Taxonomy" id="4540"/>
    <lineage>
        <taxon>Eukaryota</taxon>
        <taxon>Viridiplantae</taxon>
        <taxon>Streptophyta</taxon>
        <taxon>Embryophyta</taxon>
        <taxon>Tracheophyta</taxon>
        <taxon>Spermatophyta</taxon>
        <taxon>Magnoliopsida</taxon>
        <taxon>Liliopsida</taxon>
        <taxon>Poales</taxon>
        <taxon>Poaceae</taxon>
        <taxon>PACMAD clade</taxon>
        <taxon>Panicoideae</taxon>
        <taxon>Panicodae</taxon>
        <taxon>Paniceae</taxon>
        <taxon>Panicinae</taxon>
        <taxon>Panicum</taxon>
        <taxon>Panicum sect. Panicum</taxon>
    </lineage>
</organism>
<evidence type="ECO:0000259" key="1">
    <source>
        <dbReference type="Pfam" id="PF23622"/>
    </source>
</evidence>
<proteinExistence type="predicted"/>